<dbReference type="AlphaFoldDB" id="A0A6S6SVQ0"/>
<evidence type="ECO:0000259" key="2">
    <source>
        <dbReference type="Pfam" id="PF25583"/>
    </source>
</evidence>
<feature type="domain" description="WYL" evidence="1">
    <location>
        <begin position="124"/>
        <end position="187"/>
    </location>
</feature>
<dbReference type="InterPro" id="IPR051534">
    <property type="entry name" value="CBASS_pafABC_assoc_protein"/>
</dbReference>
<sequence length="297" mass="34974">MKDKSRLYRILSIISELELGKKLSTKELSNKYKIDIRTIQRDFKEYILELRPEIQKQNNKYFLNSKTKSSKENIIISIFQNIADNIGGEFSKNANELFSKLKDDENILYTQINIENISDKLDITKEIQNAIKNKTTIKCEYSINNSSYKATINPLKLANYSGYWYLIAIDNKDKVLKKYYFNEIQKVSLTNKIFTYEKNLDKILANAISIWFEPKEPYEVQLLVSATISKYFQRQALSPTQRIMKEYKDKSIEISIDITNDMEIIPIIKSYIPHIKVIVPQRIKDKIQKDIEKYMSN</sequence>
<dbReference type="PROSITE" id="PS52050">
    <property type="entry name" value="WYL"/>
    <property type="match status" value="1"/>
</dbReference>
<dbReference type="EMBL" id="CACVAW010000061">
    <property type="protein sequence ID" value="CAA6814700.1"/>
    <property type="molecule type" value="Genomic_DNA"/>
</dbReference>
<dbReference type="InterPro" id="IPR026881">
    <property type="entry name" value="WYL_dom"/>
</dbReference>
<gene>
    <name evidence="3" type="ORF">HELGO_WM8304</name>
</gene>
<dbReference type="PANTHER" id="PTHR34580">
    <property type="match status" value="1"/>
</dbReference>
<evidence type="ECO:0000259" key="1">
    <source>
        <dbReference type="Pfam" id="PF13280"/>
    </source>
</evidence>
<accession>A0A6S6SVQ0</accession>
<dbReference type="PANTHER" id="PTHR34580:SF1">
    <property type="entry name" value="PROTEIN PAFC"/>
    <property type="match status" value="1"/>
</dbReference>
<feature type="domain" description="WCX" evidence="2">
    <location>
        <begin position="216"/>
        <end position="294"/>
    </location>
</feature>
<proteinExistence type="predicted"/>
<reference evidence="3" key="1">
    <citation type="submission" date="2020-01" db="EMBL/GenBank/DDBJ databases">
        <authorList>
            <person name="Meier V. D."/>
            <person name="Meier V D."/>
        </authorList>
    </citation>
    <scope>NUCLEOTIDE SEQUENCE</scope>
    <source>
        <strain evidence="3">HLG_WM_MAG_12</strain>
    </source>
</reference>
<dbReference type="Pfam" id="PF25583">
    <property type="entry name" value="WCX"/>
    <property type="match status" value="1"/>
</dbReference>
<protein>
    <submittedName>
        <fullName evidence="3">Transcriptional regulator</fullName>
    </submittedName>
</protein>
<evidence type="ECO:0000313" key="3">
    <source>
        <dbReference type="EMBL" id="CAA6814700.1"/>
    </source>
</evidence>
<organism evidence="3">
    <name type="scientific">uncultured Campylobacterales bacterium</name>
    <dbReference type="NCBI Taxonomy" id="352960"/>
    <lineage>
        <taxon>Bacteria</taxon>
        <taxon>Pseudomonadati</taxon>
        <taxon>Campylobacterota</taxon>
        <taxon>Epsilonproteobacteria</taxon>
        <taxon>Campylobacterales</taxon>
        <taxon>environmental samples</taxon>
    </lineage>
</organism>
<name>A0A6S6SVQ0_9BACT</name>
<dbReference type="Pfam" id="PF13280">
    <property type="entry name" value="WYL"/>
    <property type="match status" value="1"/>
</dbReference>
<dbReference type="InterPro" id="IPR057727">
    <property type="entry name" value="WCX_dom"/>
</dbReference>